<dbReference type="Pfam" id="PF00296">
    <property type="entry name" value="Bac_luciferase"/>
    <property type="match status" value="1"/>
</dbReference>
<evidence type="ECO:0000256" key="3">
    <source>
        <dbReference type="ARBA" id="ARBA00023002"/>
    </source>
</evidence>
<keyword evidence="1 6" id="KW-0285">Flavoprotein</keyword>
<feature type="binding site" evidence="6">
    <location>
        <position position="230"/>
    </location>
    <ligand>
        <name>FMN</name>
        <dbReference type="ChEBI" id="CHEBI:58210"/>
    </ligand>
</feature>
<evidence type="ECO:0000256" key="6">
    <source>
        <dbReference type="PIRSR" id="PIRSR000337-1"/>
    </source>
</evidence>
<feature type="binding site" evidence="6">
    <location>
        <position position="229"/>
    </location>
    <ligand>
        <name>FMN</name>
        <dbReference type="ChEBI" id="CHEBI:58210"/>
    </ligand>
</feature>
<keyword evidence="9" id="KW-1185">Reference proteome</keyword>
<dbReference type="InterPro" id="IPR051260">
    <property type="entry name" value="Diverse_substr_monoxygenases"/>
</dbReference>
<dbReference type="NCBIfam" id="TIGR03860">
    <property type="entry name" value="FMN_nitrolo"/>
    <property type="match status" value="1"/>
</dbReference>
<proteinExistence type="inferred from homology"/>
<sequence length="458" mass="50702">MSQLLHFNAFEMNTVSHINHGLWVHPENRRHEYTDIEYWVETAQLLERGLFDAMFLADVVGTYSVYRGSRDAAVERGIQIPNNDPFLIVPAMAAVTKDLGFAVTFATTYESPFANARRLSTLDHLTKGRIAWNVVTGYLPDAAKNFGLSEQVTHDVRYEVAEEFLEVSYKLWEGSWDRDAVVRDRERAIYTDPRKVHEIGHVGKYFTVDGPHLSEPSPQGTPVIYQAGSSGAGKLFAANNAEGVFVSSRTLAEVAKNVADLRDLTEQVGRGRDAIRALASINIVIGETEAEAKRKTEEVLALRDVHGYLVHIGGGTGIDFSAVGKNETLEFRGRGHIESSEAAHTRDAKANGAQFVIDKLTDPRGDEFFVSGTVEQVADRVEEIAEATGVDGFNLVQYLSPGTFTDVVEMLVPELQKRGRYRTEYTEHTLRERLFPGRGSQLPATHPAAAYRGAFGGE</sequence>
<evidence type="ECO:0000313" key="9">
    <source>
        <dbReference type="Proteomes" id="UP000272503"/>
    </source>
</evidence>
<dbReference type="GO" id="GO:0004497">
    <property type="term" value="F:monooxygenase activity"/>
    <property type="evidence" value="ECO:0007669"/>
    <property type="project" value="UniProtKB-KW"/>
</dbReference>
<evidence type="ECO:0000256" key="4">
    <source>
        <dbReference type="ARBA" id="ARBA00023033"/>
    </source>
</evidence>
<keyword evidence="2 6" id="KW-0288">FMN</keyword>
<dbReference type="InterPro" id="IPR011251">
    <property type="entry name" value="Luciferase-like_dom"/>
</dbReference>
<evidence type="ECO:0000259" key="7">
    <source>
        <dbReference type="Pfam" id="PF00296"/>
    </source>
</evidence>
<evidence type="ECO:0000256" key="1">
    <source>
        <dbReference type="ARBA" id="ARBA00022630"/>
    </source>
</evidence>
<dbReference type="RefSeq" id="WP_121646871.1">
    <property type="nucleotide sequence ID" value="NZ_RCUX01000001.1"/>
</dbReference>
<dbReference type="Proteomes" id="UP000272503">
    <property type="component" value="Unassembled WGS sequence"/>
</dbReference>
<dbReference type="SUPFAM" id="SSF51679">
    <property type="entry name" value="Bacterial luciferase-like"/>
    <property type="match status" value="1"/>
</dbReference>
<keyword evidence="4" id="KW-0503">Monooxygenase</keyword>
<dbReference type="InterPro" id="IPR036661">
    <property type="entry name" value="Luciferase-like_sf"/>
</dbReference>
<comment type="caution">
    <text evidence="8">The sequence shown here is derived from an EMBL/GenBank/DDBJ whole genome shotgun (WGS) entry which is preliminary data.</text>
</comment>
<gene>
    <name evidence="8" type="ORF">D9V32_00105</name>
</gene>
<dbReference type="GO" id="GO:0016705">
    <property type="term" value="F:oxidoreductase activity, acting on paired donors, with incorporation or reduction of molecular oxygen"/>
    <property type="evidence" value="ECO:0007669"/>
    <property type="project" value="InterPro"/>
</dbReference>
<feature type="binding site" evidence="6">
    <location>
        <position position="154"/>
    </location>
    <ligand>
        <name>FMN</name>
        <dbReference type="ChEBI" id="CHEBI:58210"/>
    </ligand>
</feature>
<name>A0A3L7ACN4_9MICO</name>
<dbReference type="EMBL" id="RCUX01000001">
    <property type="protein sequence ID" value="RLP77775.1"/>
    <property type="molecule type" value="Genomic_DNA"/>
</dbReference>
<comment type="similarity">
    <text evidence="5">Belongs to the NtaA/SnaA/DszA monooxygenase family.</text>
</comment>
<accession>A0A3L7ACN4</accession>
<organism evidence="8 9">
    <name type="scientific">Mycetocola tolaasinivorans</name>
    <dbReference type="NCBI Taxonomy" id="76635"/>
    <lineage>
        <taxon>Bacteria</taxon>
        <taxon>Bacillati</taxon>
        <taxon>Actinomycetota</taxon>
        <taxon>Actinomycetes</taxon>
        <taxon>Micrococcales</taxon>
        <taxon>Microbacteriaceae</taxon>
        <taxon>Mycetocola</taxon>
    </lineage>
</organism>
<protein>
    <submittedName>
        <fullName evidence="8">LLM class flavin-dependent oxidoreductase</fullName>
    </submittedName>
</protein>
<dbReference type="PIRSF" id="PIRSF000337">
    <property type="entry name" value="NTA_MOA"/>
    <property type="match status" value="1"/>
</dbReference>
<dbReference type="PANTHER" id="PTHR30011">
    <property type="entry name" value="ALKANESULFONATE MONOOXYGENASE-RELATED"/>
    <property type="match status" value="1"/>
</dbReference>
<dbReference type="AlphaFoldDB" id="A0A3L7ACN4"/>
<dbReference type="Gene3D" id="3.20.20.30">
    <property type="entry name" value="Luciferase-like domain"/>
    <property type="match status" value="1"/>
</dbReference>
<evidence type="ECO:0000256" key="5">
    <source>
        <dbReference type="ARBA" id="ARBA00033748"/>
    </source>
</evidence>
<dbReference type="InterPro" id="IPR016215">
    <property type="entry name" value="NTA_MOA"/>
</dbReference>
<evidence type="ECO:0000313" key="8">
    <source>
        <dbReference type="EMBL" id="RLP77775.1"/>
    </source>
</evidence>
<feature type="binding site" evidence="6">
    <location>
        <position position="158"/>
    </location>
    <ligand>
        <name>FMN</name>
        <dbReference type="ChEBI" id="CHEBI:58210"/>
    </ligand>
</feature>
<reference evidence="8 9" key="1">
    <citation type="submission" date="2018-10" db="EMBL/GenBank/DDBJ databases">
        <authorList>
            <person name="Li J."/>
        </authorList>
    </citation>
    <scope>NUCLEOTIDE SEQUENCE [LARGE SCALE GENOMIC DNA]</scope>
    <source>
        <strain evidence="8 9">IF 016277</strain>
    </source>
</reference>
<keyword evidence="3" id="KW-0560">Oxidoreductase</keyword>
<dbReference type="PANTHER" id="PTHR30011:SF16">
    <property type="entry name" value="C2H2 FINGER DOMAIN TRANSCRIPTION FACTOR (EUROFUNG)-RELATED"/>
    <property type="match status" value="1"/>
</dbReference>
<feature type="binding site" evidence="6">
    <location>
        <position position="58"/>
    </location>
    <ligand>
        <name>FMN</name>
        <dbReference type="ChEBI" id="CHEBI:58210"/>
    </ligand>
</feature>
<dbReference type="OrthoDB" id="3265338at2"/>
<feature type="domain" description="Luciferase-like" evidence="7">
    <location>
        <begin position="28"/>
        <end position="391"/>
    </location>
</feature>
<evidence type="ECO:0000256" key="2">
    <source>
        <dbReference type="ARBA" id="ARBA00022643"/>
    </source>
</evidence>
<feature type="binding site" evidence="6">
    <location>
        <position position="104"/>
    </location>
    <ligand>
        <name>FMN</name>
        <dbReference type="ChEBI" id="CHEBI:58210"/>
    </ligand>
</feature>